<feature type="region of interest" description="Disordered" evidence="1">
    <location>
        <begin position="1"/>
        <end position="22"/>
    </location>
</feature>
<feature type="transmembrane region" description="Helical" evidence="2">
    <location>
        <begin position="87"/>
        <end position="108"/>
    </location>
</feature>
<dbReference type="VEuPathDB" id="FungiDB:SPSK_02259"/>
<feature type="compositionally biased region" description="Polar residues" evidence="1">
    <location>
        <begin position="114"/>
        <end position="124"/>
    </location>
</feature>
<feature type="compositionally biased region" description="Gly residues" evidence="1">
    <location>
        <begin position="142"/>
        <end position="167"/>
    </location>
</feature>
<name>A0A0F2MA28_SPOSC</name>
<dbReference type="OrthoDB" id="5421842at2759"/>
<gene>
    <name evidence="3" type="ORF">SPSK_02259</name>
</gene>
<dbReference type="GeneID" id="27664409"/>
<evidence type="ECO:0000313" key="4">
    <source>
        <dbReference type="Proteomes" id="UP000033710"/>
    </source>
</evidence>
<dbReference type="CDD" id="cd06503">
    <property type="entry name" value="ATP-synt_Fo_b"/>
    <property type="match status" value="1"/>
</dbReference>
<feature type="compositionally biased region" description="Low complexity" evidence="1">
    <location>
        <begin position="471"/>
        <end position="488"/>
    </location>
</feature>
<feature type="compositionally biased region" description="Basic and acidic residues" evidence="1">
    <location>
        <begin position="265"/>
        <end position="415"/>
    </location>
</feature>
<evidence type="ECO:0000313" key="3">
    <source>
        <dbReference type="EMBL" id="KJR86548.1"/>
    </source>
</evidence>
<feature type="compositionally biased region" description="Pro residues" evidence="1">
    <location>
        <begin position="195"/>
        <end position="213"/>
    </location>
</feature>
<keyword evidence="2" id="KW-0812">Transmembrane</keyword>
<feature type="compositionally biased region" description="Pro residues" evidence="1">
    <location>
        <begin position="1"/>
        <end position="11"/>
    </location>
</feature>
<feature type="compositionally biased region" description="Pro residues" evidence="1">
    <location>
        <begin position="172"/>
        <end position="186"/>
    </location>
</feature>
<feature type="compositionally biased region" description="Pro residues" evidence="1">
    <location>
        <begin position="435"/>
        <end position="444"/>
    </location>
</feature>
<evidence type="ECO:0000256" key="1">
    <source>
        <dbReference type="SAM" id="MobiDB-lite"/>
    </source>
</evidence>
<dbReference type="RefSeq" id="XP_016589224.1">
    <property type="nucleotide sequence ID" value="XM_016729132.1"/>
</dbReference>
<reference evidence="3 4" key="1">
    <citation type="journal article" date="2014" name="BMC Genomics">
        <title>Comparative genomics of the major fungal agents of human and animal Sporotrichosis: Sporothrix schenckii and Sporothrix brasiliensis.</title>
        <authorList>
            <person name="Teixeira M.M."/>
            <person name="de Almeida L.G."/>
            <person name="Kubitschek-Barreira P."/>
            <person name="Alves F.L."/>
            <person name="Kioshima E.S."/>
            <person name="Abadio A.K."/>
            <person name="Fernandes L."/>
            <person name="Derengowski L.S."/>
            <person name="Ferreira K.S."/>
            <person name="Souza R.C."/>
            <person name="Ruiz J.C."/>
            <person name="de Andrade N.C."/>
            <person name="Paes H.C."/>
            <person name="Nicola A.M."/>
            <person name="Albuquerque P."/>
            <person name="Gerber A.L."/>
            <person name="Martins V.P."/>
            <person name="Peconick L.D."/>
            <person name="Neto A.V."/>
            <person name="Chaucanez C.B."/>
            <person name="Silva P.A."/>
            <person name="Cunha O.L."/>
            <person name="de Oliveira F.F."/>
            <person name="dos Santos T.C."/>
            <person name="Barros A.L."/>
            <person name="Soares M.A."/>
            <person name="de Oliveira L.M."/>
            <person name="Marini M.M."/>
            <person name="Villalobos-Duno H."/>
            <person name="Cunha M.M."/>
            <person name="de Hoog S."/>
            <person name="da Silveira J.F."/>
            <person name="Henrissat B."/>
            <person name="Nino-Vega G.A."/>
            <person name="Cisalpino P.S."/>
            <person name="Mora-Montes H.M."/>
            <person name="Almeida S.R."/>
            <person name="Stajich J.E."/>
            <person name="Lopes-Bezerra L.M."/>
            <person name="Vasconcelos A.T."/>
            <person name="Felipe M.S."/>
        </authorList>
    </citation>
    <scope>NUCLEOTIDE SEQUENCE [LARGE SCALE GENOMIC DNA]</scope>
    <source>
        <strain evidence="3 4">1099-18</strain>
    </source>
</reference>
<dbReference type="Proteomes" id="UP000033710">
    <property type="component" value="Unassembled WGS sequence"/>
</dbReference>
<evidence type="ECO:0000256" key="2">
    <source>
        <dbReference type="SAM" id="Phobius"/>
    </source>
</evidence>
<organism evidence="3 4">
    <name type="scientific">Sporothrix schenckii 1099-18</name>
    <dbReference type="NCBI Taxonomy" id="1397361"/>
    <lineage>
        <taxon>Eukaryota</taxon>
        <taxon>Fungi</taxon>
        <taxon>Dikarya</taxon>
        <taxon>Ascomycota</taxon>
        <taxon>Pezizomycotina</taxon>
        <taxon>Sordariomycetes</taxon>
        <taxon>Sordariomycetidae</taxon>
        <taxon>Ophiostomatales</taxon>
        <taxon>Ophiostomataceae</taxon>
        <taxon>Sporothrix</taxon>
    </lineage>
</organism>
<comment type="caution">
    <text evidence="3">The sequence shown here is derived from an EMBL/GenBank/DDBJ whole genome shotgun (WGS) entry which is preliminary data.</text>
</comment>
<dbReference type="KEGG" id="ssck:SPSK_02259"/>
<dbReference type="EMBL" id="AXCR01000006">
    <property type="protein sequence ID" value="KJR86548.1"/>
    <property type="molecule type" value="Genomic_DNA"/>
</dbReference>
<protein>
    <recommendedName>
        <fullName evidence="5">Trans-sialidase-like protein</fullName>
    </recommendedName>
</protein>
<feature type="compositionally biased region" description="Low complexity" evidence="1">
    <location>
        <begin position="125"/>
        <end position="141"/>
    </location>
</feature>
<sequence length="809" mass="88122">MSAPPPPPPHGEAPKTTGGSGGSGLPPGNYDIFVIPEHSAGSGFIYLPSMRPNINSFVAGFASALAIVALGNSMAPAFRAWWANFQGMGNVGLAMLVIAVGLGAWSLGRIQHDGPQSNEGTGSNQGSSRSGSPGTGPSSPGQGAGAGTNGGAQHQGGHQSGHGGGHHGYNSAPPPQQSSPPPPPPQESESEQPKQAPPPPTQDPPPTQPPPQPNQQQHQQQQSGSEQPKPTWQQSQQQNYQRQTPRPKAQPSTPGAESAKNAWQKAREETRRKEEERKAQEAEKKRREETAARLREIREREAREREARDRREREDKDKRERELRETREREMRERTERENREKELKAQREQLEKEVRAKIEQEGRDKEQREKAEQERRANDIREQIERAARELAEKEKARKAKEDEERQKELDRINRKGSSYAFSAVGERTNPWPNGKPPVPPSVAPSSSPAGAQAPRSAPPPTTGGQSSYGGASPRKPGPAPSSAGPSKKARVQDEEETYSYRPYDKPKRPQPVRKKSISDLSESSWAPSHSTAHTSPPPSMRQPYTTNDPDKIVIRAVYGFLNQFAKTPSSQLLSGVGSVTDGLILRITTEGLFIDDDVRGVPQREWDVKAWTLKLVEVWCPAHAVALANSAANDHINSVKPSAANVNNATFLPRAAWRKAFSGAGGVRGEPRPLTDEQADAYLADMLRECKALCGLGLCETVHPSAFDDSASASASSASASSSSSHSGARTKFEQNGEFKTKGLHLVRATVRDQEGKRFLFVLDQEEAWKVSMGLQRLRQGTQVRSLGVASLSNADVRTTLAMLGWA</sequence>
<keyword evidence="2" id="KW-0472">Membrane</keyword>
<proteinExistence type="predicted"/>
<reference evidence="3 4" key="2">
    <citation type="journal article" date="2015" name="Eukaryot. Cell">
        <title>Asexual propagation of a virulent clone complex in a human and feline outbreak of sporotrichosis.</title>
        <authorList>
            <person name="Teixeira Mde M."/>
            <person name="Rodrigues A.M."/>
            <person name="Tsui C.K."/>
            <person name="de Almeida L.G."/>
            <person name="Van Diepeningen A.D."/>
            <person name="van den Ende B.G."/>
            <person name="Fernandes G.F."/>
            <person name="Kano R."/>
            <person name="Hamelin R.C."/>
            <person name="Lopes-Bezerra L.M."/>
            <person name="Vasconcelos A.T."/>
            <person name="de Hoog S."/>
            <person name="de Camargo Z.P."/>
            <person name="Felipe M.S."/>
        </authorList>
    </citation>
    <scope>NUCLEOTIDE SEQUENCE [LARGE SCALE GENOMIC DNA]</scope>
    <source>
        <strain evidence="3 4">1099-18</strain>
    </source>
</reference>
<feature type="region of interest" description="Disordered" evidence="1">
    <location>
        <begin position="111"/>
        <end position="549"/>
    </location>
</feature>
<dbReference type="AlphaFoldDB" id="A0A0F2MA28"/>
<feature type="compositionally biased region" description="Low complexity" evidence="1">
    <location>
        <begin position="445"/>
        <end position="457"/>
    </location>
</feature>
<accession>A0A0F2MA28</accession>
<evidence type="ECO:0008006" key="5">
    <source>
        <dbReference type="Google" id="ProtNLM"/>
    </source>
</evidence>
<feature type="compositionally biased region" description="Low complexity" evidence="1">
    <location>
        <begin position="214"/>
        <end position="243"/>
    </location>
</feature>
<keyword evidence="2" id="KW-1133">Transmembrane helix</keyword>
<feature type="transmembrane region" description="Helical" evidence="2">
    <location>
        <begin position="54"/>
        <end position="75"/>
    </location>
</feature>